<organism evidence="2 3">
    <name type="scientific">Euplotes crassus</name>
    <dbReference type="NCBI Taxonomy" id="5936"/>
    <lineage>
        <taxon>Eukaryota</taxon>
        <taxon>Sar</taxon>
        <taxon>Alveolata</taxon>
        <taxon>Ciliophora</taxon>
        <taxon>Intramacronucleata</taxon>
        <taxon>Spirotrichea</taxon>
        <taxon>Hypotrichia</taxon>
        <taxon>Euplotida</taxon>
        <taxon>Euplotidae</taxon>
        <taxon>Moneuplotes</taxon>
    </lineage>
</organism>
<dbReference type="AlphaFoldDB" id="A0AAD1XU70"/>
<keyword evidence="1" id="KW-0732">Signal</keyword>
<evidence type="ECO:0000313" key="2">
    <source>
        <dbReference type="EMBL" id="CAI2379155.1"/>
    </source>
</evidence>
<sequence>MKLVLVLILGFIASISANGITVDLGSTAFGDKFEMTSVNYGQFMIGFNARVSESLQANQTLEIVCGQTGSDFKVLDGSKAFAFQMHCKNLSEGCENPSAEKFYSSSISPYSSGYIWEKEGYDLGKYWVSGTYGPFFTSANYNIMERQAWKTNFPLWDETTHLVCLSQKSSLGEQGTTDFTNYVQLKADQFTKHNVVFSPSSESIKDLLM</sequence>
<dbReference type="EMBL" id="CAMPGE010020978">
    <property type="protein sequence ID" value="CAI2379155.1"/>
    <property type="molecule type" value="Genomic_DNA"/>
</dbReference>
<name>A0AAD1XU70_EUPCR</name>
<accession>A0AAD1XU70</accession>
<keyword evidence="3" id="KW-1185">Reference proteome</keyword>
<feature type="chain" id="PRO_5042294163" evidence="1">
    <location>
        <begin position="18"/>
        <end position="209"/>
    </location>
</feature>
<proteinExistence type="predicted"/>
<comment type="caution">
    <text evidence="2">The sequence shown here is derived from an EMBL/GenBank/DDBJ whole genome shotgun (WGS) entry which is preliminary data.</text>
</comment>
<protein>
    <submittedName>
        <fullName evidence="2">Uncharacterized protein</fullName>
    </submittedName>
</protein>
<gene>
    <name evidence="2" type="ORF">ECRASSUSDP1_LOCUS20564</name>
</gene>
<reference evidence="2" key="1">
    <citation type="submission" date="2023-07" db="EMBL/GenBank/DDBJ databases">
        <authorList>
            <consortium name="AG Swart"/>
            <person name="Singh M."/>
            <person name="Singh A."/>
            <person name="Seah K."/>
            <person name="Emmerich C."/>
        </authorList>
    </citation>
    <scope>NUCLEOTIDE SEQUENCE</scope>
    <source>
        <strain evidence="2">DP1</strain>
    </source>
</reference>
<evidence type="ECO:0000256" key="1">
    <source>
        <dbReference type="SAM" id="SignalP"/>
    </source>
</evidence>
<dbReference type="Proteomes" id="UP001295684">
    <property type="component" value="Unassembled WGS sequence"/>
</dbReference>
<feature type="signal peptide" evidence="1">
    <location>
        <begin position="1"/>
        <end position="17"/>
    </location>
</feature>
<evidence type="ECO:0000313" key="3">
    <source>
        <dbReference type="Proteomes" id="UP001295684"/>
    </source>
</evidence>